<dbReference type="InterPro" id="IPR029058">
    <property type="entry name" value="AB_hydrolase_fold"/>
</dbReference>
<dbReference type="EMBL" id="JADEXG010000020">
    <property type="protein sequence ID" value="MBE9077702.1"/>
    <property type="molecule type" value="Genomic_DNA"/>
</dbReference>
<dbReference type="GO" id="GO:0016787">
    <property type="term" value="F:hydrolase activity"/>
    <property type="evidence" value="ECO:0007669"/>
    <property type="project" value="UniProtKB-KW"/>
</dbReference>
<gene>
    <name evidence="2" type="ORF">IQ241_10405</name>
</gene>
<dbReference type="AlphaFoldDB" id="A0A8J7A6L7"/>
<comment type="caution">
    <text evidence="2">The sequence shown here is derived from an EMBL/GenBank/DDBJ whole genome shotgun (WGS) entry which is preliminary data.</text>
</comment>
<keyword evidence="3" id="KW-1185">Reference proteome</keyword>
<name>A0A8J7A6L7_9CYAN</name>
<dbReference type="PANTHER" id="PTHR46438">
    <property type="entry name" value="ALPHA/BETA-HYDROLASES SUPERFAMILY PROTEIN"/>
    <property type="match status" value="1"/>
</dbReference>
<reference evidence="2" key="1">
    <citation type="submission" date="2020-10" db="EMBL/GenBank/DDBJ databases">
        <authorList>
            <person name="Castelo-Branco R."/>
            <person name="Eusebio N."/>
            <person name="Adriana R."/>
            <person name="Vieira A."/>
            <person name="Brugerolle De Fraissinette N."/>
            <person name="Rezende De Castro R."/>
            <person name="Schneider M.P."/>
            <person name="Vasconcelos V."/>
            <person name="Leao P.N."/>
        </authorList>
    </citation>
    <scope>NUCLEOTIDE SEQUENCE</scope>
    <source>
        <strain evidence="2">LEGE 07310</strain>
    </source>
</reference>
<dbReference type="InterPro" id="IPR000073">
    <property type="entry name" value="AB_hydrolase_1"/>
</dbReference>
<dbReference type="SUPFAM" id="SSF53474">
    <property type="entry name" value="alpha/beta-Hydrolases"/>
    <property type="match status" value="1"/>
</dbReference>
<dbReference type="PANTHER" id="PTHR46438:SF2">
    <property type="entry name" value="ALPHA_BETA-HYDROLASES SUPERFAMILY PROTEIN"/>
    <property type="match status" value="1"/>
</dbReference>
<evidence type="ECO:0000313" key="2">
    <source>
        <dbReference type="EMBL" id="MBE9077702.1"/>
    </source>
</evidence>
<accession>A0A8J7A6L7</accession>
<organism evidence="2 3">
    <name type="scientific">Vasconcelosia minhoensis LEGE 07310</name>
    <dbReference type="NCBI Taxonomy" id="915328"/>
    <lineage>
        <taxon>Bacteria</taxon>
        <taxon>Bacillati</taxon>
        <taxon>Cyanobacteriota</taxon>
        <taxon>Cyanophyceae</taxon>
        <taxon>Nodosilineales</taxon>
        <taxon>Cymatolegaceae</taxon>
        <taxon>Vasconcelosia</taxon>
        <taxon>Vasconcelosia minhoensis</taxon>
    </lineage>
</organism>
<dbReference type="Proteomes" id="UP000636505">
    <property type="component" value="Unassembled WGS sequence"/>
</dbReference>
<proteinExistence type="predicted"/>
<sequence length="294" mass="32118">MIDFQPAGFGQKSVQTSLGTLVYYTQTRAPWSLKAGRPTVVFLHSLGGGASAYEWSKVYPAIAATHQIIAPDLMGWGESSHPARRYRIEDYLLSLSEFLQMLPDPVTLVAASWTGALAVRLANQLPEKIRSLFLTCPSGFNDFGTGAGRRLPAPIINTPLLDQVIYALGATNEFAVRNFLEQFLFAKRDRISPEIVAAYLASAQQPNADYAALAFLRGDLYFDLAQDLPQLAVPTAVVWGARSQFTPLSLGRRLAALSSQVQQFHIVDDTGVLPQLEQPSVVAGLLVGWLKNNL</sequence>
<dbReference type="Gene3D" id="3.40.50.1820">
    <property type="entry name" value="alpha/beta hydrolase"/>
    <property type="match status" value="1"/>
</dbReference>
<dbReference type="PRINTS" id="PR00111">
    <property type="entry name" value="ABHYDROLASE"/>
</dbReference>
<evidence type="ECO:0000313" key="3">
    <source>
        <dbReference type="Proteomes" id="UP000636505"/>
    </source>
</evidence>
<protein>
    <submittedName>
        <fullName evidence="2">Alpha/beta hydrolase</fullName>
    </submittedName>
</protein>
<dbReference type="Pfam" id="PF00561">
    <property type="entry name" value="Abhydrolase_1"/>
    <property type="match status" value="1"/>
</dbReference>
<keyword evidence="2" id="KW-0378">Hydrolase</keyword>
<evidence type="ECO:0000259" key="1">
    <source>
        <dbReference type="Pfam" id="PF00561"/>
    </source>
</evidence>
<dbReference type="RefSeq" id="WP_193906735.1">
    <property type="nucleotide sequence ID" value="NZ_JADEXG010000020.1"/>
</dbReference>
<feature type="domain" description="AB hydrolase-1" evidence="1">
    <location>
        <begin position="38"/>
        <end position="277"/>
    </location>
</feature>